<evidence type="ECO:0000256" key="1">
    <source>
        <dbReference type="SAM" id="MobiDB-lite"/>
    </source>
</evidence>
<sequence>MRGVGGPLLCIGDLLSDVGDDDVLDWAHKEDAAEPSSPSSPAAGDLSLGPLRPSDLHRLFEENYSELIKSLEGNDHSWTVLTLKVCDALKTTNKLVSCANSNIESLLEKVEVLEHILKRGDNAVATAEAMQYADEGVA</sequence>
<dbReference type="PANTHER" id="PTHR37237">
    <property type="entry name" value="OS02G0567000 PROTEIN"/>
    <property type="match status" value="1"/>
</dbReference>
<dbReference type="EMBL" id="CM007386">
    <property type="protein sequence ID" value="ONK67199.1"/>
    <property type="molecule type" value="Genomic_DNA"/>
</dbReference>
<dbReference type="OrthoDB" id="1629067at2759"/>
<evidence type="ECO:0000313" key="2">
    <source>
        <dbReference type="EMBL" id="ONK67199.1"/>
    </source>
</evidence>
<feature type="region of interest" description="Disordered" evidence="1">
    <location>
        <begin position="29"/>
        <end position="49"/>
    </location>
</feature>
<dbReference type="OMA" id="GTDHSWA"/>
<accession>A0A5P1EQX3</accession>
<dbReference type="PANTHER" id="PTHR37237:SF1">
    <property type="entry name" value="OS02G0567000 PROTEIN"/>
    <property type="match status" value="1"/>
</dbReference>
<organism evidence="2 3">
    <name type="scientific">Asparagus officinalis</name>
    <name type="common">Garden asparagus</name>
    <dbReference type="NCBI Taxonomy" id="4686"/>
    <lineage>
        <taxon>Eukaryota</taxon>
        <taxon>Viridiplantae</taxon>
        <taxon>Streptophyta</taxon>
        <taxon>Embryophyta</taxon>
        <taxon>Tracheophyta</taxon>
        <taxon>Spermatophyta</taxon>
        <taxon>Magnoliopsida</taxon>
        <taxon>Liliopsida</taxon>
        <taxon>Asparagales</taxon>
        <taxon>Asparagaceae</taxon>
        <taxon>Asparagoideae</taxon>
        <taxon>Asparagus</taxon>
    </lineage>
</organism>
<protein>
    <submittedName>
        <fullName evidence="2">Uncharacterized protein</fullName>
    </submittedName>
</protein>
<reference evidence="3" key="1">
    <citation type="journal article" date="2017" name="Nat. Commun.">
        <title>The asparagus genome sheds light on the origin and evolution of a young Y chromosome.</title>
        <authorList>
            <person name="Harkess A."/>
            <person name="Zhou J."/>
            <person name="Xu C."/>
            <person name="Bowers J.E."/>
            <person name="Van der Hulst R."/>
            <person name="Ayyampalayam S."/>
            <person name="Mercati F."/>
            <person name="Riccardi P."/>
            <person name="McKain M.R."/>
            <person name="Kakrana A."/>
            <person name="Tang H."/>
            <person name="Ray J."/>
            <person name="Groenendijk J."/>
            <person name="Arikit S."/>
            <person name="Mathioni S.M."/>
            <person name="Nakano M."/>
            <person name="Shan H."/>
            <person name="Telgmann-Rauber A."/>
            <person name="Kanno A."/>
            <person name="Yue Z."/>
            <person name="Chen H."/>
            <person name="Li W."/>
            <person name="Chen Y."/>
            <person name="Xu X."/>
            <person name="Zhang Y."/>
            <person name="Luo S."/>
            <person name="Chen H."/>
            <person name="Gao J."/>
            <person name="Mao Z."/>
            <person name="Pires J.C."/>
            <person name="Luo M."/>
            <person name="Kudrna D."/>
            <person name="Wing R.A."/>
            <person name="Meyers B.C."/>
            <person name="Yi K."/>
            <person name="Kong H."/>
            <person name="Lavrijsen P."/>
            <person name="Sunseri F."/>
            <person name="Falavigna A."/>
            <person name="Ye Y."/>
            <person name="Leebens-Mack J.H."/>
            <person name="Chen G."/>
        </authorList>
    </citation>
    <scope>NUCLEOTIDE SEQUENCE [LARGE SCALE GENOMIC DNA]</scope>
    <source>
        <strain evidence="3">cv. DH0086</strain>
    </source>
</reference>
<proteinExistence type="predicted"/>
<name>A0A5P1EQX3_ASPOF</name>
<keyword evidence="3" id="KW-1185">Reference proteome</keyword>
<dbReference type="Gramene" id="ONK67199">
    <property type="protein sequence ID" value="ONK67199"/>
    <property type="gene ID" value="A4U43_C06F17460"/>
</dbReference>
<dbReference type="Proteomes" id="UP000243459">
    <property type="component" value="Chromosome 6"/>
</dbReference>
<gene>
    <name evidence="2" type="ORF">A4U43_C06F17460</name>
</gene>
<dbReference type="AlphaFoldDB" id="A0A5P1EQX3"/>
<feature type="compositionally biased region" description="Low complexity" evidence="1">
    <location>
        <begin position="34"/>
        <end position="43"/>
    </location>
</feature>
<evidence type="ECO:0000313" key="3">
    <source>
        <dbReference type="Proteomes" id="UP000243459"/>
    </source>
</evidence>